<dbReference type="InterPro" id="IPR002252">
    <property type="entry name" value="Glyco_hydro_36"/>
</dbReference>
<proteinExistence type="predicted"/>
<comment type="caution">
    <text evidence="3">The sequence shown here is derived from an EMBL/GenBank/DDBJ whole genome shotgun (WGS) entry which is preliminary data.</text>
</comment>
<accession>V6HP91</accession>
<evidence type="ECO:0000256" key="2">
    <source>
        <dbReference type="ARBA" id="ARBA00023295"/>
    </source>
</evidence>
<dbReference type="InterPro" id="IPR050985">
    <property type="entry name" value="Alpha-glycosidase_related"/>
</dbReference>
<reference evidence="3 4" key="1">
    <citation type="submission" date="2013-05" db="EMBL/GenBank/DDBJ databases">
        <authorList>
            <person name="Harkins D.M."/>
            <person name="Durkin A.S."/>
            <person name="Brinkac L.M."/>
            <person name="Haft D.H."/>
            <person name="Selengut J.D."/>
            <person name="Sanka R."/>
            <person name="DePew J."/>
            <person name="Purushe J."/>
            <person name="Hartskeerl R.A."/>
            <person name="Ahmed A."/>
            <person name="van der Linden H."/>
            <person name="Goris M.G.A."/>
            <person name="Vinetz J.M."/>
            <person name="Sutton G.G."/>
            <person name="Nierman W.C."/>
            <person name="Fouts D.E."/>
        </authorList>
    </citation>
    <scope>NUCLEOTIDE SEQUENCE [LARGE SCALE GENOMIC DNA]</scope>
    <source>
        <strain evidence="3 4">10</strain>
    </source>
</reference>
<organism evidence="3 4">
    <name type="scientific">Leptospira inadai serovar Lyme str. 10</name>
    <dbReference type="NCBI Taxonomy" id="1049790"/>
    <lineage>
        <taxon>Bacteria</taxon>
        <taxon>Pseudomonadati</taxon>
        <taxon>Spirochaetota</taxon>
        <taxon>Spirochaetia</taxon>
        <taxon>Leptospirales</taxon>
        <taxon>Leptospiraceae</taxon>
        <taxon>Leptospira</taxon>
    </lineage>
</organism>
<evidence type="ECO:0000256" key="1">
    <source>
        <dbReference type="ARBA" id="ARBA00022801"/>
    </source>
</evidence>
<dbReference type="InterPro" id="IPR017853">
    <property type="entry name" value="GH"/>
</dbReference>
<dbReference type="Proteomes" id="UP000018719">
    <property type="component" value="Unassembled WGS sequence"/>
</dbReference>
<dbReference type="SUPFAM" id="SSF51445">
    <property type="entry name" value="(Trans)glycosidases"/>
    <property type="match status" value="1"/>
</dbReference>
<evidence type="ECO:0000313" key="4">
    <source>
        <dbReference type="Proteomes" id="UP000018719"/>
    </source>
</evidence>
<dbReference type="PANTHER" id="PTHR43053:SF3">
    <property type="entry name" value="ALPHA-GALACTOSIDASE C-RELATED"/>
    <property type="match status" value="1"/>
</dbReference>
<dbReference type="AlphaFoldDB" id="V6HP91"/>
<dbReference type="Pfam" id="PF02065">
    <property type="entry name" value="Melibiase"/>
    <property type="match status" value="1"/>
</dbReference>
<keyword evidence="1 3" id="KW-0378">Hydrolase</keyword>
<dbReference type="PANTHER" id="PTHR43053">
    <property type="entry name" value="GLYCOSIDASE FAMILY 31"/>
    <property type="match status" value="1"/>
</dbReference>
<dbReference type="Gene3D" id="3.20.20.70">
    <property type="entry name" value="Aldolase class I"/>
    <property type="match status" value="1"/>
</dbReference>
<dbReference type="EMBL" id="AHMM02000006">
    <property type="protein sequence ID" value="EQA38700.1"/>
    <property type="molecule type" value="Genomic_DNA"/>
</dbReference>
<name>V6HP91_9LEPT</name>
<dbReference type="GO" id="GO:0016052">
    <property type="term" value="P:carbohydrate catabolic process"/>
    <property type="evidence" value="ECO:0007669"/>
    <property type="project" value="InterPro"/>
</dbReference>
<dbReference type="STRING" id="1049790.LEP1GSC047_2409"/>
<evidence type="ECO:0000313" key="3">
    <source>
        <dbReference type="EMBL" id="EQA38700.1"/>
    </source>
</evidence>
<dbReference type="CDD" id="cd14791">
    <property type="entry name" value="GH36"/>
    <property type="match status" value="1"/>
</dbReference>
<dbReference type="GO" id="GO:0004557">
    <property type="term" value="F:alpha-galactosidase activity"/>
    <property type="evidence" value="ECO:0007669"/>
    <property type="project" value="InterPro"/>
</dbReference>
<sequence>MLPKSGTEGLHIAIKNKIPGSKMNAILRTRIYEKQSISRFEFSSGSKEAISDCGTYRLSLKLQKTAEKYTYFPQLDWVADRRPQAGLELLTLEIELPEHGLKDGRIFVHGYQSWSLSASQDWKEPYESPKLAFLQYSQENIYSSHSGISEDWISEGFILALSKGAEQNYFAGVIGKGQEGVKFRIRSKERLLGNSDRKGLKSEVIAIYDIFRYEDFKGNKLALTPVRVVKFKGDESVFLKNYFSELGRNFKVKLPQIPVPTGWCSWYHYYTKISEKIILKNLKALRTKNFGVKVFQIDDGYQTEIGDWLETNERFPGGMKLIADAIKSEKFTPGIWLAPFLVRKKSKFFQKYPEAVLKDRDGNPVPALWNPLWGIDFTYTLDVSHPASKEFLTHVIRTIVKEYGYEYLKLDFLYSALLPGWTYDRSESPHTRYIEAIKLIRKAAGKDVFLLGCGAPILPSIGLFDAMRISCDVAPFWGREKKRIFANDRNALCTERALINDITRSSMHRTLWFNDPDCLLVRDKKNKMTAAQTKIMASVMGVSGGMLFVSDEIALLTQEREDLLKKTLYLQSKCRNKTPLPIGIGSEFFPSALYNPAGFLGIWNPSDTSREIELNLTFPWEKKNTIDYWTGQIVESLEIEPRKKILKIRLGAWESVVLSSGKLG</sequence>
<protein>
    <submittedName>
        <fullName evidence="3">Glycoside hydrolase, family 31 domain protein</fullName>
    </submittedName>
</protein>
<dbReference type="InterPro" id="IPR013785">
    <property type="entry name" value="Aldolase_TIM"/>
</dbReference>
<keyword evidence="2" id="KW-0326">Glycosidase</keyword>
<gene>
    <name evidence="3" type="ORF">LEP1GSC047_2409</name>
</gene>